<protein>
    <submittedName>
        <fullName evidence="2">Uncharacterized protein</fullName>
    </submittedName>
</protein>
<feature type="region of interest" description="Disordered" evidence="1">
    <location>
        <begin position="100"/>
        <end position="122"/>
    </location>
</feature>
<dbReference type="Proteomes" id="UP000745663">
    <property type="component" value="Unassembled WGS sequence"/>
</dbReference>
<reference evidence="2 3" key="1">
    <citation type="submission" date="2020-08" db="EMBL/GenBank/DDBJ databases">
        <title>Description of novel Pseudomonas species.</title>
        <authorList>
            <person name="Duman M."/>
            <person name="Mulet M."/>
            <person name="Altun S."/>
            <person name="Saticioglu I.B."/>
            <person name="Lalucat J."/>
            <person name="Garcia-Valdes E."/>
        </authorList>
    </citation>
    <scope>NUCLEOTIDE SEQUENCE [LARGE SCALE GENOMIC DNA]</scope>
    <source>
        <strain evidence="2 3">P66</strain>
    </source>
</reference>
<proteinExistence type="predicted"/>
<evidence type="ECO:0000313" key="2">
    <source>
        <dbReference type="EMBL" id="MBM5458591.1"/>
    </source>
</evidence>
<dbReference type="EMBL" id="JACOPV010000008">
    <property type="protein sequence ID" value="MBM5458591.1"/>
    <property type="molecule type" value="Genomic_DNA"/>
</dbReference>
<keyword evidence="3" id="KW-1185">Reference proteome</keyword>
<name>A0ABS2BY96_9PSED</name>
<comment type="caution">
    <text evidence="2">The sequence shown here is derived from an EMBL/GenBank/DDBJ whole genome shotgun (WGS) entry which is preliminary data.</text>
</comment>
<feature type="compositionally biased region" description="Polar residues" evidence="1">
    <location>
        <begin position="101"/>
        <end position="111"/>
    </location>
</feature>
<evidence type="ECO:0000313" key="3">
    <source>
        <dbReference type="Proteomes" id="UP000745663"/>
    </source>
</evidence>
<accession>A0ABS2BY96</accession>
<evidence type="ECO:0000256" key="1">
    <source>
        <dbReference type="SAM" id="MobiDB-lite"/>
    </source>
</evidence>
<sequence>MTAAANQAPLFVSPLLVSIGINDLSKIVAQTYDPQPQINKRSITYREQTTAYFDDVEAQLRLVVRLTVESKKRGTKRVPIPNSFPSVSISRLEGYDPEKNTWGTLSHTTEYPQEPSPDEAWEAHKQLEAIRSTMKQDSRYNWYPVAR</sequence>
<dbReference type="RefSeq" id="WP_203584532.1">
    <property type="nucleotide sequence ID" value="NZ_JACOPV010000008.1"/>
</dbReference>
<gene>
    <name evidence="2" type="ORF">H8F21_13560</name>
</gene>
<organism evidence="2 3">
    <name type="scientific">Pseudomonas arcuscaelestis</name>
    <dbReference type="NCBI Taxonomy" id="2710591"/>
    <lineage>
        <taxon>Bacteria</taxon>
        <taxon>Pseudomonadati</taxon>
        <taxon>Pseudomonadota</taxon>
        <taxon>Gammaproteobacteria</taxon>
        <taxon>Pseudomonadales</taxon>
        <taxon>Pseudomonadaceae</taxon>
        <taxon>Pseudomonas</taxon>
    </lineage>
</organism>